<protein>
    <submittedName>
        <fullName evidence="1">Uncharacterized protein</fullName>
    </submittedName>
</protein>
<dbReference type="Proteomes" id="UP000054928">
    <property type="component" value="Unassembled WGS sequence"/>
</dbReference>
<dbReference type="RefSeq" id="XP_024577032.1">
    <property type="nucleotide sequence ID" value="XM_024726345.1"/>
</dbReference>
<reference evidence="2" key="1">
    <citation type="submission" date="2014-09" db="EMBL/GenBank/DDBJ databases">
        <authorList>
            <person name="Sharma Rahul"/>
            <person name="Thines Marco"/>
        </authorList>
    </citation>
    <scope>NUCLEOTIDE SEQUENCE [LARGE SCALE GENOMIC DNA]</scope>
</reference>
<evidence type="ECO:0000313" key="2">
    <source>
        <dbReference type="Proteomes" id="UP000054928"/>
    </source>
</evidence>
<dbReference type="GeneID" id="36405904"/>
<sequence>MPCLSRYWLQQTGFIPGECLPSLNLNEQLLSRRCLAISQVVTKFGVEFF</sequence>
<keyword evidence="2" id="KW-1185">Reference proteome</keyword>
<dbReference type="EMBL" id="CCYD01000523">
    <property type="protein sequence ID" value="CEG40663.1"/>
    <property type="molecule type" value="Genomic_DNA"/>
</dbReference>
<accession>A0A0P1AIE1</accession>
<dbReference type="AlphaFoldDB" id="A0A0P1AIE1"/>
<organism evidence="1 2">
    <name type="scientific">Plasmopara halstedii</name>
    <name type="common">Downy mildew of sunflower</name>
    <dbReference type="NCBI Taxonomy" id="4781"/>
    <lineage>
        <taxon>Eukaryota</taxon>
        <taxon>Sar</taxon>
        <taxon>Stramenopiles</taxon>
        <taxon>Oomycota</taxon>
        <taxon>Peronosporomycetes</taxon>
        <taxon>Peronosporales</taxon>
        <taxon>Peronosporaceae</taxon>
        <taxon>Plasmopara</taxon>
    </lineage>
</organism>
<name>A0A0P1AIE1_PLAHL</name>
<proteinExistence type="predicted"/>
<evidence type="ECO:0000313" key="1">
    <source>
        <dbReference type="EMBL" id="CEG40663.1"/>
    </source>
</evidence>